<organism evidence="1 2">
    <name type="scientific">Novosphingobium album</name>
    <name type="common">ex Hu et al. 2023</name>
    <dbReference type="NCBI Taxonomy" id="2930093"/>
    <lineage>
        <taxon>Bacteria</taxon>
        <taxon>Pseudomonadati</taxon>
        <taxon>Pseudomonadota</taxon>
        <taxon>Alphaproteobacteria</taxon>
        <taxon>Sphingomonadales</taxon>
        <taxon>Sphingomonadaceae</taxon>
        <taxon>Novosphingobium</taxon>
    </lineage>
</organism>
<evidence type="ECO:0000313" key="2">
    <source>
        <dbReference type="Proteomes" id="UP001162880"/>
    </source>
</evidence>
<accession>A0ABT0B4E4</accession>
<evidence type="ECO:0008006" key="3">
    <source>
        <dbReference type="Google" id="ProtNLM"/>
    </source>
</evidence>
<reference evidence="1" key="1">
    <citation type="submission" date="2022-03" db="EMBL/GenBank/DDBJ databases">
        <title>Identification of a novel bacterium isolated from mangrove sediments.</title>
        <authorList>
            <person name="Pan X."/>
        </authorList>
    </citation>
    <scope>NUCLEOTIDE SEQUENCE</scope>
    <source>
        <strain evidence="1">B2580</strain>
    </source>
</reference>
<evidence type="ECO:0000313" key="1">
    <source>
        <dbReference type="EMBL" id="MCJ2179754.1"/>
    </source>
</evidence>
<gene>
    <name evidence="1" type="ORF">MTR64_14365</name>
</gene>
<protein>
    <recommendedName>
        <fullName evidence="3">Helix-turn-helix domain-containing protein</fullName>
    </recommendedName>
</protein>
<dbReference type="RefSeq" id="WP_243994819.1">
    <property type="nucleotide sequence ID" value="NZ_JALHLE010000023.1"/>
</dbReference>
<keyword evidence="2" id="KW-1185">Reference proteome</keyword>
<sequence>MPHAPLRWPAYLRIPPFVPVPLRRRRDGWTAVRQGEFIGWLAQTGSVSEAAAQVGASRESVYQLRRRGGAEHFTAAWDFAVAAGLGDIPAMPKLTGWALSEAAHRGLVTVRMRRGRYAGCSLKPSTSALLRVLAQFDRAVPDPRAPGWW</sequence>
<proteinExistence type="predicted"/>
<dbReference type="Proteomes" id="UP001162880">
    <property type="component" value="Unassembled WGS sequence"/>
</dbReference>
<name>A0ABT0B4E4_9SPHN</name>
<comment type="caution">
    <text evidence="1">The sequence shown here is derived from an EMBL/GenBank/DDBJ whole genome shotgun (WGS) entry which is preliminary data.</text>
</comment>
<dbReference type="EMBL" id="JALHLE010000023">
    <property type="protein sequence ID" value="MCJ2179754.1"/>
    <property type="molecule type" value="Genomic_DNA"/>
</dbReference>